<evidence type="ECO:0000256" key="4">
    <source>
        <dbReference type="SAM" id="MobiDB-lite"/>
    </source>
</evidence>
<dbReference type="InterPro" id="IPR011333">
    <property type="entry name" value="SKP1/BTB/POZ_sf"/>
</dbReference>
<dbReference type="InParanoid" id="A0A482WHL9"/>
<dbReference type="Gene3D" id="3.40.50.300">
    <property type="entry name" value="P-loop containing nucleotide triphosphate hydrolases"/>
    <property type="match status" value="1"/>
</dbReference>
<dbReference type="SMART" id="SM00225">
    <property type="entry name" value="BTB"/>
    <property type="match status" value="2"/>
</dbReference>
<dbReference type="SMART" id="SM00173">
    <property type="entry name" value="RAS"/>
    <property type="match status" value="1"/>
</dbReference>
<dbReference type="Pfam" id="PF00071">
    <property type="entry name" value="Ras"/>
    <property type="match status" value="1"/>
</dbReference>
<dbReference type="FunCoup" id="A0A482WHL9">
    <property type="interactions" value="145"/>
</dbReference>
<dbReference type="AlphaFoldDB" id="A0A482WHL9"/>
<dbReference type="PROSITE" id="PS51419">
    <property type="entry name" value="RAB"/>
    <property type="match status" value="1"/>
</dbReference>
<dbReference type="SMART" id="SM00174">
    <property type="entry name" value="RHO"/>
    <property type="match status" value="1"/>
</dbReference>
<keyword evidence="3" id="KW-0342">GTP-binding</keyword>
<dbReference type="GO" id="GO:0035099">
    <property type="term" value="P:hemocyte migration"/>
    <property type="evidence" value="ECO:0007669"/>
    <property type="project" value="UniProtKB-ARBA"/>
</dbReference>
<dbReference type="PANTHER" id="PTHR24072">
    <property type="entry name" value="RHO FAMILY GTPASE"/>
    <property type="match status" value="1"/>
</dbReference>
<feature type="region of interest" description="Disordered" evidence="4">
    <location>
        <begin position="714"/>
        <end position="742"/>
    </location>
</feature>
<dbReference type="GO" id="GO:0003006">
    <property type="term" value="P:developmental process involved in reproduction"/>
    <property type="evidence" value="ECO:0007669"/>
    <property type="project" value="UniProtKB-ARBA"/>
</dbReference>
<dbReference type="PROSITE" id="PS50097">
    <property type="entry name" value="BTB"/>
    <property type="match status" value="1"/>
</dbReference>
<evidence type="ECO:0000256" key="3">
    <source>
        <dbReference type="ARBA" id="ARBA00023134"/>
    </source>
</evidence>
<dbReference type="NCBIfam" id="TIGR00231">
    <property type="entry name" value="small_GTP"/>
    <property type="match status" value="1"/>
</dbReference>
<keyword evidence="7" id="KW-1185">Reference proteome</keyword>
<dbReference type="SMR" id="A0A482WHL9"/>
<dbReference type="PROSITE" id="PS51421">
    <property type="entry name" value="RAS"/>
    <property type="match status" value="1"/>
</dbReference>
<dbReference type="SUPFAM" id="SSF54695">
    <property type="entry name" value="POZ domain"/>
    <property type="match status" value="2"/>
</dbReference>
<dbReference type="InterPro" id="IPR000210">
    <property type="entry name" value="BTB/POZ_dom"/>
</dbReference>
<dbReference type="GO" id="GO:0010008">
    <property type="term" value="C:endosome membrane"/>
    <property type="evidence" value="ECO:0007669"/>
    <property type="project" value="UniProtKB-ARBA"/>
</dbReference>
<dbReference type="InterPro" id="IPR005225">
    <property type="entry name" value="Small_GTP-bd"/>
</dbReference>
<comment type="caution">
    <text evidence="6">The sequence shown here is derived from an EMBL/GenBank/DDBJ whole genome shotgun (WGS) entry which is preliminary data.</text>
</comment>
<dbReference type="InterPro" id="IPR027417">
    <property type="entry name" value="P-loop_NTPase"/>
</dbReference>
<dbReference type="Pfam" id="PF00651">
    <property type="entry name" value="BTB"/>
    <property type="match status" value="1"/>
</dbReference>
<dbReference type="GO" id="GO:0003924">
    <property type="term" value="F:GTPase activity"/>
    <property type="evidence" value="ECO:0007669"/>
    <property type="project" value="InterPro"/>
</dbReference>
<keyword evidence="1" id="KW-0677">Repeat</keyword>
<dbReference type="STRING" id="195883.A0A482WHL9"/>
<evidence type="ECO:0000256" key="2">
    <source>
        <dbReference type="ARBA" id="ARBA00022741"/>
    </source>
</evidence>
<dbReference type="GO" id="GO:0035006">
    <property type="term" value="P:melanization defense response"/>
    <property type="evidence" value="ECO:0007669"/>
    <property type="project" value="UniProtKB-ARBA"/>
</dbReference>
<dbReference type="Gene3D" id="3.30.710.10">
    <property type="entry name" value="Potassium Channel Kv1.1, Chain A"/>
    <property type="match status" value="2"/>
</dbReference>
<dbReference type="GO" id="GO:0007264">
    <property type="term" value="P:small GTPase-mediated signal transduction"/>
    <property type="evidence" value="ECO:0007669"/>
    <property type="project" value="InterPro"/>
</dbReference>
<dbReference type="GO" id="GO:0022412">
    <property type="term" value="P:cellular process involved in reproduction in multicellular organism"/>
    <property type="evidence" value="ECO:0007669"/>
    <property type="project" value="UniProtKB-ARBA"/>
</dbReference>
<evidence type="ECO:0000256" key="1">
    <source>
        <dbReference type="ARBA" id="ARBA00022737"/>
    </source>
</evidence>
<dbReference type="SUPFAM" id="SSF52540">
    <property type="entry name" value="P-loop containing nucleoside triphosphate hydrolases"/>
    <property type="match status" value="1"/>
</dbReference>
<reference evidence="6 7" key="1">
    <citation type="journal article" date="2017" name="Gigascience">
        <title>Genome sequence of the small brown planthopper, Laodelphax striatellus.</title>
        <authorList>
            <person name="Zhu J."/>
            <person name="Jiang F."/>
            <person name="Wang X."/>
            <person name="Yang P."/>
            <person name="Bao Y."/>
            <person name="Zhao W."/>
            <person name="Wang W."/>
            <person name="Lu H."/>
            <person name="Wang Q."/>
            <person name="Cui N."/>
            <person name="Li J."/>
            <person name="Chen X."/>
            <person name="Luo L."/>
            <person name="Yu J."/>
            <person name="Kang L."/>
            <person name="Cui F."/>
        </authorList>
    </citation>
    <scope>NUCLEOTIDE SEQUENCE [LARGE SCALE GENOMIC DNA]</scope>
    <source>
        <strain evidence="6">Lst14</strain>
    </source>
</reference>
<dbReference type="GO" id="GO:0001667">
    <property type="term" value="P:ameboidal-type cell migration"/>
    <property type="evidence" value="ECO:0007669"/>
    <property type="project" value="UniProtKB-ARBA"/>
</dbReference>
<sequence length="742" mass="82387">MDNEQPHQELVKCVVVGDTAVGKTRLICARACNKQLSLSQLLATHVPTVLERSWEVVDGVNVSLRLWDTFGDHEKDRRFAYGRSDVVLLCFSLTSHNSLRNCKAMWYPEIRRFCPQTPILLVGCKNDLRYMYRDEAYLSFFRDRSPFLRAIRKADLVMPDQARSVAKELGVYYYETSVLTYYGVNEVFENAIRAALIARRQQRFWMTNLKKVQRPLLQAPYCPPKPHAGDVHVSQSLYEESLLWLWGAQAHTDLIFVAGAAAAGGGGGGGGAIGFKAHRFVVAAASPALARLLLCTDLHHEAGGGEVMSTRSASESSMVSTFGEATSGDFNEDTEYLIRVEKPTRRSSCQVLTSSQASIGASLKAASRELNHPAFTAITVQQCECFDSIDKPSSSLQTVVTLSKLVTPYAMQQCLQFLYTGTLDKRSPQLQEVRQAAEFMELPELLVYVSNIIAHEEFLNTELKQRYKKAVRMRLRELVLGGGVGGSFGGGGLFSDVVFQLEDGSQAAHRPMLMARCDMMRAMFSGDFREGSAKVILFPGVRTDTFRQLVSFLYCDEIGLVLPSRCLDLLELANRLCLPRLVNLVEKRVIEELNRICTARNDNGDVVEHCLRLLEPCKLHNADQLADWCMNHLCVNYNKLCKMSPKLLKALHPENQEYLSENRWPPVWYLKDFDYYDNCMSEREKEERAVFKRGVTGGGGGSGGGGCLCFSGGRGGSSRGSNTPEGGPLVGAPPGEEQGLAA</sequence>
<dbReference type="PROSITE" id="PS51420">
    <property type="entry name" value="RHO"/>
    <property type="match status" value="1"/>
</dbReference>
<gene>
    <name evidence="6" type="ORF">LSTR_LSTR005919</name>
</gene>
<dbReference type="InterPro" id="IPR001806">
    <property type="entry name" value="Small_GTPase"/>
</dbReference>
<dbReference type="SMART" id="SM00175">
    <property type="entry name" value="RAB"/>
    <property type="match status" value="1"/>
</dbReference>
<dbReference type="PRINTS" id="PR00449">
    <property type="entry name" value="RASTRNSFRMNG"/>
</dbReference>
<evidence type="ECO:0000259" key="5">
    <source>
        <dbReference type="PROSITE" id="PS50097"/>
    </source>
</evidence>
<dbReference type="CDD" id="cd18499">
    <property type="entry name" value="BACK_RHOBTB"/>
    <property type="match status" value="1"/>
</dbReference>
<dbReference type="OrthoDB" id="6020506at2759"/>
<organism evidence="6 7">
    <name type="scientific">Laodelphax striatellus</name>
    <name type="common">Small brown planthopper</name>
    <name type="synonym">Delphax striatella</name>
    <dbReference type="NCBI Taxonomy" id="195883"/>
    <lineage>
        <taxon>Eukaryota</taxon>
        <taxon>Metazoa</taxon>
        <taxon>Ecdysozoa</taxon>
        <taxon>Arthropoda</taxon>
        <taxon>Hexapoda</taxon>
        <taxon>Insecta</taxon>
        <taxon>Pterygota</taxon>
        <taxon>Neoptera</taxon>
        <taxon>Paraneoptera</taxon>
        <taxon>Hemiptera</taxon>
        <taxon>Auchenorrhyncha</taxon>
        <taxon>Fulgoroidea</taxon>
        <taxon>Delphacidae</taxon>
        <taxon>Criomorphinae</taxon>
        <taxon>Laodelphax</taxon>
    </lineage>
</organism>
<dbReference type="EMBL" id="QKKF02036096">
    <property type="protein sequence ID" value="RZF32726.1"/>
    <property type="molecule type" value="Genomic_DNA"/>
</dbReference>
<protein>
    <recommendedName>
        <fullName evidence="5">BTB domain-containing protein</fullName>
    </recommendedName>
</protein>
<dbReference type="InterPro" id="IPR003578">
    <property type="entry name" value="Small_GTPase_Rho"/>
</dbReference>
<proteinExistence type="predicted"/>
<evidence type="ECO:0000313" key="7">
    <source>
        <dbReference type="Proteomes" id="UP000291343"/>
    </source>
</evidence>
<dbReference type="GO" id="GO:0005525">
    <property type="term" value="F:GTP binding"/>
    <property type="evidence" value="ECO:0007669"/>
    <property type="project" value="UniProtKB-KW"/>
</dbReference>
<keyword evidence="2" id="KW-0547">Nucleotide-binding</keyword>
<accession>A0A482WHL9</accession>
<dbReference type="CDD" id="cd01873">
    <property type="entry name" value="RhoBTB"/>
    <property type="match status" value="1"/>
</dbReference>
<evidence type="ECO:0000313" key="6">
    <source>
        <dbReference type="EMBL" id="RZF32726.1"/>
    </source>
</evidence>
<name>A0A482WHL9_LAOST</name>
<dbReference type="Proteomes" id="UP000291343">
    <property type="component" value="Unassembled WGS sequence"/>
</dbReference>
<feature type="domain" description="BTB" evidence="5">
    <location>
        <begin position="495"/>
        <end position="562"/>
    </location>
</feature>
<dbReference type="FunFam" id="3.30.710.10:FF:000014">
    <property type="entry name" value="Rho-related BTB domain-containing protein 2 isoform 1"/>
    <property type="match status" value="1"/>
</dbReference>
<dbReference type="FunFam" id="3.40.50.300:FF:000177">
    <property type="entry name" value="Rho-related BTB domain-containing protein 2"/>
    <property type="match status" value="1"/>
</dbReference>